<evidence type="ECO:0000313" key="10">
    <source>
        <dbReference type="Proteomes" id="UP001500840"/>
    </source>
</evidence>
<evidence type="ECO:0000313" key="9">
    <source>
        <dbReference type="EMBL" id="GAA4471681.1"/>
    </source>
</evidence>
<keyword evidence="3" id="KW-0813">Transport</keyword>
<evidence type="ECO:0000256" key="7">
    <source>
        <dbReference type="ARBA" id="ARBA00023136"/>
    </source>
</evidence>
<feature type="transmembrane region" description="Helical" evidence="8">
    <location>
        <begin position="150"/>
        <end position="173"/>
    </location>
</feature>
<keyword evidence="7 8" id="KW-0472">Membrane</keyword>
<comment type="caution">
    <text evidence="9">The sequence shown here is derived from an EMBL/GenBank/DDBJ whole genome shotgun (WGS) entry which is preliminary data.</text>
</comment>
<keyword evidence="5 8" id="KW-0812">Transmembrane</keyword>
<evidence type="ECO:0000256" key="3">
    <source>
        <dbReference type="ARBA" id="ARBA00022448"/>
    </source>
</evidence>
<dbReference type="PANTHER" id="PTHR30472:SF25">
    <property type="entry name" value="ABC TRANSPORTER PERMEASE PROTEIN MJ0876-RELATED"/>
    <property type="match status" value="1"/>
</dbReference>
<gene>
    <name evidence="9" type="ORF">GCM10023156_66660</name>
</gene>
<dbReference type="EMBL" id="BAABGA010000120">
    <property type="protein sequence ID" value="GAA4471681.1"/>
    <property type="molecule type" value="Genomic_DNA"/>
</dbReference>
<evidence type="ECO:0000256" key="1">
    <source>
        <dbReference type="ARBA" id="ARBA00004651"/>
    </source>
</evidence>
<dbReference type="Proteomes" id="UP001500840">
    <property type="component" value="Unassembled WGS sequence"/>
</dbReference>
<dbReference type="Gene3D" id="1.10.3470.10">
    <property type="entry name" value="ABC transporter involved in vitamin B12 uptake, BtuC"/>
    <property type="match status" value="1"/>
</dbReference>
<evidence type="ECO:0000256" key="4">
    <source>
        <dbReference type="ARBA" id="ARBA00022475"/>
    </source>
</evidence>
<feature type="transmembrane region" description="Helical" evidence="8">
    <location>
        <begin position="310"/>
        <end position="328"/>
    </location>
</feature>
<feature type="transmembrane region" description="Helical" evidence="8">
    <location>
        <begin position="124"/>
        <end position="144"/>
    </location>
</feature>
<protein>
    <submittedName>
        <fullName evidence="9">Iron ABC transporter permease</fullName>
    </submittedName>
</protein>
<feature type="transmembrane region" description="Helical" evidence="8">
    <location>
        <begin position="281"/>
        <end position="304"/>
    </location>
</feature>
<organism evidence="9 10">
    <name type="scientific">Novipirellula rosea</name>
    <dbReference type="NCBI Taxonomy" id="1031540"/>
    <lineage>
        <taxon>Bacteria</taxon>
        <taxon>Pseudomonadati</taxon>
        <taxon>Planctomycetota</taxon>
        <taxon>Planctomycetia</taxon>
        <taxon>Pirellulales</taxon>
        <taxon>Pirellulaceae</taxon>
        <taxon>Novipirellula</taxon>
    </lineage>
</organism>
<accession>A0ABP8NRA6</accession>
<comment type="subcellular location">
    <subcellularLocation>
        <location evidence="1">Cell membrane</location>
        <topology evidence="1">Multi-pass membrane protein</topology>
    </subcellularLocation>
</comment>
<dbReference type="Pfam" id="PF01032">
    <property type="entry name" value="FecCD"/>
    <property type="match status" value="1"/>
</dbReference>
<evidence type="ECO:0000256" key="2">
    <source>
        <dbReference type="ARBA" id="ARBA00007935"/>
    </source>
</evidence>
<feature type="transmembrane region" description="Helical" evidence="8">
    <location>
        <begin position="63"/>
        <end position="80"/>
    </location>
</feature>
<feature type="transmembrane region" description="Helical" evidence="8">
    <location>
        <begin position="238"/>
        <end position="269"/>
    </location>
</feature>
<keyword evidence="6 8" id="KW-1133">Transmembrane helix</keyword>
<proteinExistence type="inferred from homology"/>
<evidence type="ECO:0000256" key="6">
    <source>
        <dbReference type="ARBA" id="ARBA00022989"/>
    </source>
</evidence>
<dbReference type="InterPro" id="IPR037294">
    <property type="entry name" value="ABC_BtuC-like"/>
</dbReference>
<feature type="transmembrane region" description="Helical" evidence="8">
    <location>
        <begin position="92"/>
        <end position="112"/>
    </location>
</feature>
<comment type="similarity">
    <text evidence="2">Belongs to the binding-protein-dependent transport system permease family. FecCD subfamily.</text>
</comment>
<sequence length="339" mass="34708">MNRCIFVLVASGVLLFVLALVSLVVGPIPIRLTSVVQWLIGGDGVSLTSSEQAILWELRLPRIVTACFVGGSLGISGVGFQALFRNPLADPYVIGASSGAALGVTLALVTGFQLSFMGLGGTALAALLGSILAVIVVFAIGSVGRDGSSLSLLLAGVALSSMINALVSLMMYLHEEKVVVILAWLMGSLADNDWNVVLATAIASFAGFSILFSLSRALDAFSLGDVASQSLGLDLVRFRILMVTGSSLATAAAVAAAGIIGFIGLIAPHIARALVGPRHRFLIPMSAVVGATLLLIADGLARTIVAPAELPVGIVTAILGCPFFLFLLKTRAKVGGLAS</sequence>
<feature type="transmembrane region" description="Helical" evidence="8">
    <location>
        <begin position="194"/>
        <end position="218"/>
    </location>
</feature>
<dbReference type="SUPFAM" id="SSF81345">
    <property type="entry name" value="ABC transporter involved in vitamin B12 uptake, BtuC"/>
    <property type="match status" value="1"/>
</dbReference>
<dbReference type="CDD" id="cd06550">
    <property type="entry name" value="TM_ABC_iron-siderophores_like"/>
    <property type="match status" value="1"/>
</dbReference>
<dbReference type="InterPro" id="IPR000522">
    <property type="entry name" value="ABC_transptr_permease_BtuC"/>
</dbReference>
<evidence type="ECO:0000256" key="5">
    <source>
        <dbReference type="ARBA" id="ARBA00022692"/>
    </source>
</evidence>
<reference evidence="10" key="1">
    <citation type="journal article" date="2019" name="Int. J. Syst. Evol. Microbiol.">
        <title>The Global Catalogue of Microorganisms (GCM) 10K type strain sequencing project: providing services to taxonomists for standard genome sequencing and annotation.</title>
        <authorList>
            <consortium name="The Broad Institute Genomics Platform"/>
            <consortium name="The Broad Institute Genome Sequencing Center for Infectious Disease"/>
            <person name="Wu L."/>
            <person name="Ma J."/>
        </authorList>
    </citation>
    <scope>NUCLEOTIDE SEQUENCE [LARGE SCALE GENOMIC DNA]</scope>
    <source>
        <strain evidence="10">JCM 17759</strain>
    </source>
</reference>
<dbReference type="PANTHER" id="PTHR30472">
    <property type="entry name" value="FERRIC ENTEROBACTIN TRANSPORT SYSTEM PERMEASE PROTEIN"/>
    <property type="match status" value="1"/>
</dbReference>
<name>A0ABP8NRA6_9BACT</name>
<keyword evidence="4" id="KW-1003">Cell membrane</keyword>
<dbReference type="RefSeq" id="WP_345327962.1">
    <property type="nucleotide sequence ID" value="NZ_BAABGA010000120.1"/>
</dbReference>
<keyword evidence="10" id="KW-1185">Reference proteome</keyword>
<evidence type="ECO:0000256" key="8">
    <source>
        <dbReference type="SAM" id="Phobius"/>
    </source>
</evidence>